<evidence type="ECO:0000313" key="2">
    <source>
        <dbReference type="Proteomes" id="UP000186601"/>
    </source>
</evidence>
<evidence type="ECO:0000313" key="1">
    <source>
        <dbReference type="EMBL" id="PSR76361.1"/>
    </source>
</evidence>
<accession>A0A2R6NTG3</accession>
<protein>
    <submittedName>
        <fullName evidence="1">Uncharacterized protein</fullName>
    </submittedName>
</protein>
<keyword evidence="2" id="KW-1185">Reference proteome</keyword>
<dbReference type="AlphaFoldDB" id="A0A2R6NTG3"/>
<reference evidence="1 2" key="1">
    <citation type="submission" date="2018-02" db="EMBL/GenBank/DDBJ databases">
        <title>Genome sequence of the basidiomycete white-rot fungus Phlebia centrifuga.</title>
        <authorList>
            <person name="Granchi Z."/>
            <person name="Peng M."/>
            <person name="de Vries R.P."/>
            <person name="Hilden K."/>
            <person name="Makela M.R."/>
            <person name="Grigoriev I."/>
            <person name="Riley R."/>
        </authorList>
    </citation>
    <scope>NUCLEOTIDE SEQUENCE [LARGE SCALE GENOMIC DNA]</scope>
    <source>
        <strain evidence="1 2">FBCC195</strain>
    </source>
</reference>
<proteinExistence type="predicted"/>
<organism evidence="1 2">
    <name type="scientific">Hermanssonia centrifuga</name>
    <dbReference type="NCBI Taxonomy" id="98765"/>
    <lineage>
        <taxon>Eukaryota</taxon>
        <taxon>Fungi</taxon>
        <taxon>Dikarya</taxon>
        <taxon>Basidiomycota</taxon>
        <taxon>Agaricomycotina</taxon>
        <taxon>Agaricomycetes</taxon>
        <taxon>Polyporales</taxon>
        <taxon>Meruliaceae</taxon>
        <taxon>Hermanssonia</taxon>
    </lineage>
</organism>
<dbReference type="Proteomes" id="UP000186601">
    <property type="component" value="Unassembled WGS sequence"/>
</dbReference>
<gene>
    <name evidence="1" type="ORF">PHLCEN_2v8501</name>
</gene>
<comment type="caution">
    <text evidence="1">The sequence shown here is derived from an EMBL/GenBank/DDBJ whole genome shotgun (WGS) entry which is preliminary data.</text>
</comment>
<dbReference type="EMBL" id="MLYV02000848">
    <property type="protein sequence ID" value="PSR76361.1"/>
    <property type="molecule type" value="Genomic_DNA"/>
</dbReference>
<sequence>MLAAAEETKGYWSLQVIAATHGFLVEFSDGLSAPPGVALTTRAWVSINISMEKDEILLQTTPNTVLNWGPRMSKIFRQAHGRDS</sequence>
<name>A0A2R6NTG3_9APHY</name>